<dbReference type="InterPro" id="IPR029016">
    <property type="entry name" value="GAF-like_dom_sf"/>
</dbReference>
<dbReference type="EMBL" id="LT629701">
    <property type="protein sequence ID" value="SDM68535.1"/>
    <property type="molecule type" value="Genomic_DNA"/>
</dbReference>
<feature type="domain" description="ANTAR" evidence="1">
    <location>
        <begin position="165"/>
        <end position="226"/>
    </location>
</feature>
<dbReference type="Gene3D" id="3.30.450.40">
    <property type="match status" value="1"/>
</dbReference>
<dbReference type="GO" id="GO:0003723">
    <property type="term" value="F:RNA binding"/>
    <property type="evidence" value="ECO:0007669"/>
    <property type="project" value="InterPro"/>
</dbReference>
<dbReference type="InterPro" id="IPR005561">
    <property type="entry name" value="ANTAR"/>
</dbReference>
<name>A0A1G9V9G3_ALLAB</name>
<organism evidence="2 3">
    <name type="scientific">Allokutzneria albata</name>
    <name type="common">Kibdelosporangium albatum</name>
    <dbReference type="NCBI Taxonomy" id="211114"/>
    <lineage>
        <taxon>Bacteria</taxon>
        <taxon>Bacillati</taxon>
        <taxon>Actinomycetota</taxon>
        <taxon>Actinomycetes</taxon>
        <taxon>Pseudonocardiales</taxon>
        <taxon>Pseudonocardiaceae</taxon>
        <taxon>Allokutzneria</taxon>
    </lineage>
</organism>
<proteinExistence type="predicted"/>
<keyword evidence="3" id="KW-1185">Reference proteome</keyword>
<reference evidence="2 3" key="1">
    <citation type="submission" date="2016-10" db="EMBL/GenBank/DDBJ databases">
        <authorList>
            <person name="de Groot N.N."/>
        </authorList>
    </citation>
    <scope>NUCLEOTIDE SEQUENCE [LARGE SCALE GENOMIC DNA]</scope>
    <source>
        <strain evidence="2 3">DSM 44149</strain>
    </source>
</reference>
<accession>A0A1G9V9G3</accession>
<evidence type="ECO:0000313" key="3">
    <source>
        <dbReference type="Proteomes" id="UP000183376"/>
    </source>
</evidence>
<dbReference type="AlphaFoldDB" id="A0A1G9V9G3"/>
<dbReference type="Proteomes" id="UP000183376">
    <property type="component" value="Chromosome I"/>
</dbReference>
<evidence type="ECO:0000259" key="1">
    <source>
        <dbReference type="PROSITE" id="PS50921"/>
    </source>
</evidence>
<dbReference type="STRING" id="211114.SAMN04489726_2900"/>
<dbReference type="PROSITE" id="PS50921">
    <property type="entry name" value="ANTAR"/>
    <property type="match status" value="1"/>
</dbReference>
<gene>
    <name evidence="2" type="ORF">SAMN04489726_2900</name>
</gene>
<evidence type="ECO:0000313" key="2">
    <source>
        <dbReference type="EMBL" id="SDM68535.1"/>
    </source>
</evidence>
<sequence length="233" mass="24439">MEQWMLDRRAGLGDTVLEGARTIESLCALAARCEDLPGVHAAAVLLPSSGGQLSAVGSSAAEAGTGELFALMAEEGPGVDCLRRGQPVDCEDLSTAEGQWPRFAPAALARGFAAAHAMPMWPWGQQIGIVNLLRGSTGPLPADVERAARGFCQVTAFTIRDARRSYRLNRSGAEPARAIGSPVLVGQAAGVLAERHQISMSEALNRLLAYAGRYDQPISEAAALAVSGSPDFR</sequence>
<dbReference type="eggNOG" id="COG2203">
    <property type="taxonomic scope" value="Bacteria"/>
</dbReference>
<dbReference type="SUPFAM" id="SSF55781">
    <property type="entry name" value="GAF domain-like"/>
    <property type="match status" value="1"/>
</dbReference>
<protein>
    <submittedName>
        <fullName evidence="2">ANTAR domain-containing protein</fullName>
    </submittedName>
</protein>